<evidence type="ECO:0000313" key="7">
    <source>
        <dbReference type="EMBL" id="KAF4469181.1"/>
    </source>
</evidence>
<evidence type="ECO:0000256" key="1">
    <source>
        <dbReference type="ARBA" id="ARBA00004167"/>
    </source>
</evidence>
<comment type="subcellular location">
    <subcellularLocation>
        <location evidence="1">Membrane</location>
        <topology evidence="1">Single-pass membrane protein</topology>
    </subcellularLocation>
</comment>
<dbReference type="AlphaFoldDB" id="A0A8H4LHI9"/>
<feature type="region of interest" description="Disordered" evidence="5">
    <location>
        <begin position="124"/>
        <end position="155"/>
    </location>
</feature>
<accession>A0A8H4LHI9</accession>
<dbReference type="GO" id="GO:0071944">
    <property type="term" value="C:cell periphery"/>
    <property type="evidence" value="ECO:0007669"/>
    <property type="project" value="UniProtKB-ARBA"/>
</dbReference>
<feature type="compositionally biased region" description="Low complexity" evidence="5">
    <location>
        <begin position="127"/>
        <end position="155"/>
    </location>
</feature>
<feature type="region of interest" description="Disordered" evidence="5">
    <location>
        <begin position="286"/>
        <end position="356"/>
    </location>
</feature>
<gene>
    <name evidence="7" type="ORF">FALBO_3929</name>
</gene>
<keyword evidence="8" id="KW-1185">Reference proteome</keyword>
<protein>
    <submittedName>
        <fullName evidence="7">Uncharacterized protein</fullName>
    </submittedName>
</protein>
<dbReference type="PANTHER" id="PTHR15549:SF30">
    <property type="entry name" value="MID2 DOMAIN-CONTAINING PROTEIN"/>
    <property type="match status" value="1"/>
</dbReference>
<reference evidence="7 8" key="1">
    <citation type="submission" date="2020-01" db="EMBL/GenBank/DDBJ databases">
        <title>Identification and distribution of gene clusters putatively required for synthesis of sphingolipid metabolism inhibitors in phylogenetically diverse species of the filamentous fungus Fusarium.</title>
        <authorList>
            <person name="Kim H.-S."/>
            <person name="Busman M."/>
            <person name="Brown D.W."/>
            <person name="Divon H."/>
            <person name="Uhlig S."/>
            <person name="Proctor R.H."/>
        </authorList>
    </citation>
    <scope>NUCLEOTIDE SEQUENCE [LARGE SCALE GENOMIC DNA]</scope>
    <source>
        <strain evidence="7 8">NRRL 20459</strain>
    </source>
</reference>
<feature type="compositionally biased region" description="Polar residues" evidence="5">
    <location>
        <begin position="227"/>
        <end position="247"/>
    </location>
</feature>
<evidence type="ECO:0000313" key="8">
    <source>
        <dbReference type="Proteomes" id="UP000554235"/>
    </source>
</evidence>
<feature type="region of interest" description="Disordered" evidence="5">
    <location>
        <begin position="196"/>
        <end position="247"/>
    </location>
</feature>
<organism evidence="7 8">
    <name type="scientific">Fusarium albosuccineum</name>
    <dbReference type="NCBI Taxonomy" id="1237068"/>
    <lineage>
        <taxon>Eukaryota</taxon>
        <taxon>Fungi</taxon>
        <taxon>Dikarya</taxon>
        <taxon>Ascomycota</taxon>
        <taxon>Pezizomycotina</taxon>
        <taxon>Sordariomycetes</taxon>
        <taxon>Hypocreomycetidae</taxon>
        <taxon>Hypocreales</taxon>
        <taxon>Nectriaceae</taxon>
        <taxon>Fusarium</taxon>
        <taxon>Fusarium decemcellulare species complex</taxon>
    </lineage>
</organism>
<dbReference type="GO" id="GO:0016020">
    <property type="term" value="C:membrane"/>
    <property type="evidence" value="ECO:0007669"/>
    <property type="project" value="UniProtKB-SubCell"/>
</dbReference>
<dbReference type="EMBL" id="JAADYS010000509">
    <property type="protein sequence ID" value="KAF4469181.1"/>
    <property type="molecule type" value="Genomic_DNA"/>
</dbReference>
<dbReference type="Proteomes" id="UP000554235">
    <property type="component" value="Unassembled WGS sequence"/>
</dbReference>
<feature type="transmembrane region" description="Helical" evidence="6">
    <location>
        <begin position="164"/>
        <end position="187"/>
    </location>
</feature>
<evidence type="ECO:0000256" key="2">
    <source>
        <dbReference type="ARBA" id="ARBA00022692"/>
    </source>
</evidence>
<keyword evidence="4 6" id="KW-0472">Membrane</keyword>
<evidence type="ECO:0000256" key="3">
    <source>
        <dbReference type="ARBA" id="ARBA00022989"/>
    </source>
</evidence>
<keyword evidence="2 6" id="KW-0812">Transmembrane</keyword>
<dbReference type="OrthoDB" id="3692311at2759"/>
<dbReference type="InterPro" id="IPR051694">
    <property type="entry name" value="Immunoregulatory_rcpt-like"/>
</dbReference>
<evidence type="ECO:0000256" key="4">
    <source>
        <dbReference type="ARBA" id="ARBA00023136"/>
    </source>
</evidence>
<name>A0A8H4LHI9_9HYPO</name>
<comment type="caution">
    <text evidence="7">The sequence shown here is derived from an EMBL/GenBank/DDBJ whole genome shotgun (WGS) entry which is preliminary data.</text>
</comment>
<dbReference type="PANTHER" id="PTHR15549">
    <property type="entry name" value="PAIRED IMMUNOGLOBULIN-LIKE TYPE 2 RECEPTOR"/>
    <property type="match status" value="1"/>
</dbReference>
<evidence type="ECO:0000256" key="5">
    <source>
        <dbReference type="SAM" id="MobiDB-lite"/>
    </source>
</evidence>
<keyword evidence="3 6" id="KW-1133">Transmembrane helix</keyword>
<evidence type="ECO:0000256" key="6">
    <source>
        <dbReference type="SAM" id="Phobius"/>
    </source>
</evidence>
<proteinExistence type="predicted"/>
<sequence length="356" mass="38312">MSTPREYWGLSCPDSGKFYICEDDETQFVGCCLSDPCGNNNGTCPDGDLRATTFDKDKYEDLPTQDCDNSQGIDNYYTCKFNSPPFFGCCSQNACAEGECPRNRLVPAKLSKNANLREDFLNPRVESTSASGSAASTTATSSSTATAAAGSSDDDAGLSTGATAGIAVGASVGGLLLLALLAWLFWWKPRQKKNGEQFQSVPRGPPMTQDQYGQDHYQHPQPDTPGAFTTQPTFPAQSPMSNYQPSFASTPVVGQHYPSGVSSMDQYKGYSPQTAQFERPQSYGHFSENGSVQPHSPGLPTYNQSYGNPQMMPVQEMDGTTTVAHEMSAGDEHHAPQPHSPNPDNQNQGHGLGVSR</sequence>